<dbReference type="SUPFAM" id="SSF50249">
    <property type="entry name" value="Nucleic acid-binding proteins"/>
    <property type="match status" value="1"/>
</dbReference>
<organism evidence="9 10">
    <name type="scientific">Facklamia lactis</name>
    <dbReference type="NCBI Taxonomy" id="2749967"/>
    <lineage>
        <taxon>Bacteria</taxon>
        <taxon>Bacillati</taxon>
        <taxon>Bacillota</taxon>
        <taxon>Bacilli</taxon>
        <taxon>Lactobacillales</taxon>
        <taxon>Aerococcaceae</taxon>
        <taxon>Facklamia</taxon>
    </lineage>
</organism>
<evidence type="ECO:0000256" key="7">
    <source>
        <dbReference type="HAMAP-Rule" id="MF_00201"/>
    </source>
</evidence>
<evidence type="ECO:0000256" key="1">
    <source>
        <dbReference type="ARBA" id="ARBA00007452"/>
    </source>
</evidence>
<dbReference type="EMBL" id="JACBXQ010000002">
    <property type="protein sequence ID" value="MBG9985901.1"/>
    <property type="molecule type" value="Genomic_DNA"/>
</dbReference>
<dbReference type="RefSeq" id="WP_197114727.1">
    <property type="nucleotide sequence ID" value="NZ_JACBXQ010000002.1"/>
</dbReference>
<dbReference type="Pfam" id="PF11967">
    <property type="entry name" value="RecO_N"/>
    <property type="match status" value="1"/>
</dbReference>
<comment type="similarity">
    <text evidence="1 7">Belongs to the RecO family.</text>
</comment>
<dbReference type="InterPro" id="IPR042242">
    <property type="entry name" value="RecO_C"/>
</dbReference>
<proteinExistence type="inferred from homology"/>
<gene>
    <name evidence="7 9" type="primary">recO</name>
    <name evidence="9" type="ORF">HZY91_03215</name>
</gene>
<dbReference type="InterPro" id="IPR003717">
    <property type="entry name" value="RecO"/>
</dbReference>
<evidence type="ECO:0000313" key="9">
    <source>
        <dbReference type="EMBL" id="MBG9985901.1"/>
    </source>
</evidence>
<comment type="function">
    <text evidence="7">Involved in DNA repair and RecF pathway recombination.</text>
</comment>
<feature type="domain" description="DNA replication/recombination mediator RecO N-terminal" evidence="8">
    <location>
        <begin position="3"/>
        <end position="77"/>
    </location>
</feature>
<evidence type="ECO:0000256" key="2">
    <source>
        <dbReference type="ARBA" id="ARBA00021310"/>
    </source>
</evidence>
<evidence type="ECO:0000256" key="4">
    <source>
        <dbReference type="ARBA" id="ARBA00023172"/>
    </source>
</evidence>
<dbReference type="HAMAP" id="MF_00201">
    <property type="entry name" value="RecO"/>
    <property type="match status" value="1"/>
</dbReference>
<reference evidence="9 10" key="1">
    <citation type="submission" date="2020-07" db="EMBL/GenBank/DDBJ databases">
        <title>Facklamia lactis sp. nov., isolated from raw milk.</title>
        <authorList>
            <person name="Doll E.V."/>
            <person name="Huptas C."/>
            <person name="Staib L."/>
            <person name="Wenning M."/>
            <person name="Scherer S."/>
        </authorList>
    </citation>
    <scope>NUCLEOTIDE SEQUENCE [LARGE SCALE GENOMIC DNA]</scope>
    <source>
        <strain evidence="9 10">DSM 111018</strain>
    </source>
</reference>
<keyword evidence="3 7" id="KW-0227">DNA damage</keyword>
<evidence type="ECO:0000256" key="5">
    <source>
        <dbReference type="ARBA" id="ARBA00023204"/>
    </source>
</evidence>
<dbReference type="Gene3D" id="2.40.50.140">
    <property type="entry name" value="Nucleic acid-binding proteins"/>
    <property type="match status" value="1"/>
</dbReference>
<accession>A0ABS0LP12</accession>
<dbReference type="Pfam" id="PF02565">
    <property type="entry name" value="RecO_C"/>
    <property type="match status" value="1"/>
</dbReference>
<evidence type="ECO:0000313" key="10">
    <source>
        <dbReference type="Proteomes" id="UP000721415"/>
    </source>
</evidence>
<evidence type="ECO:0000256" key="6">
    <source>
        <dbReference type="ARBA" id="ARBA00033409"/>
    </source>
</evidence>
<dbReference type="NCBIfam" id="TIGR00613">
    <property type="entry name" value="reco"/>
    <property type="match status" value="1"/>
</dbReference>
<dbReference type="PANTHER" id="PTHR33991">
    <property type="entry name" value="DNA REPAIR PROTEIN RECO"/>
    <property type="match status" value="1"/>
</dbReference>
<sequence length="259" mass="30316">MLESFEGIVLFMRPHREKDALVKIFTQTHGTKMFFVKGLQALNHPLKQHCIPMSQHEYIGTIHSTGLSFIREAQTLDIHRKIQMDPILQAHAAYLCQLVDASIEDNQPDSILYQFLAKGLQMINRSDEARPFQIAAEVQLLHRFGLAIDWDRCVFCHNHEGPMDFSMQQQGILCERHFNEDPFRLQLRPQAIAVVKLLSKTAFEQIGNIKLSEPTYQDIRRLMHEIYRDMVGIHLKSETYLEEIYKFMRITNDFPFRES</sequence>
<comment type="caution">
    <text evidence="9">The sequence shown here is derived from an EMBL/GenBank/DDBJ whole genome shotgun (WGS) entry which is preliminary data.</text>
</comment>
<keyword evidence="5 7" id="KW-0234">DNA repair</keyword>
<dbReference type="InterPro" id="IPR037278">
    <property type="entry name" value="ARFGAP/RecO"/>
</dbReference>
<dbReference type="PANTHER" id="PTHR33991:SF1">
    <property type="entry name" value="DNA REPAIR PROTEIN RECO"/>
    <property type="match status" value="1"/>
</dbReference>
<dbReference type="Gene3D" id="1.20.1440.120">
    <property type="entry name" value="Recombination protein O, C-terminal domain"/>
    <property type="match status" value="1"/>
</dbReference>
<protein>
    <recommendedName>
        <fullName evidence="2 7">DNA repair protein RecO</fullName>
    </recommendedName>
    <alternativeName>
        <fullName evidence="6 7">Recombination protein O</fullName>
    </alternativeName>
</protein>
<name>A0ABS0LP12_9LACT</name>
<dbReference type="InterPro" id="IPR022572">
    <property type="entry name" value="DNA_rep/recomb_RecO_N"/>
</dbReference>
<evidence type="ECO:0000256" key="3">
    <source>
        <dbReference type="ARBA" id="ARBA00022763"/>
    </source>
</evidence>
<evidence type="ECO:0000259" key="8">
    <source>
        <dbReference type="Pfam" id="PF11967"/>
    </source>
</evidence>
<dbReference type="SUPFAM" id="SSF57863">
    <property type="entry name" value="ArfGap/RecO-like zinc finger"/>
    <property type="match status" value="1"/>
</dbReference>
<dbReference type="Proteomes" id="UP000721415">
    <property type="component" value="Unassembled WGS sequence"/>
</dbReference>
<keyword evidence="10" id="KW-1185">Reference proteome</keyword>
<dbReference type="InterPro" id="IPR012340">
    <property type="entry name" value="NA-bd_OB-fold"/>
</dbReference>
<keyword evidence="4 7" id="KW-0233">DNA recombination</keyword>